<dbReference type="Gene3D" id="3.30.2010.10">
    <property type="entry name" value="Metalloproteases ('zincins'), catalytic domain"/>
    <property type="match status" value="1"/>
</dbReference>
<dbReference type="PANTHER" id="PTHR34978:SF3">
    <property type="entry name" value="SLR0241 PROTEIN"/>
    <property type="match status" value="1"/>
</dbReference>
<dbReference type="NCBIfam" id="TIGR01352">
    <property type="entry name" value="tonB_Cterm"/>
    <property type="match status" value="1"/>
</dbReference>
<evidence type="ECO:0000259" key="6">
    <source>
        <dbReference type="PROSITE" id="PS52015"/>
    </source>
</evidence>
<dbReference type="Proteomes" id="UP001216510">
    <property type="component" value="Chromosome"/>
</dbReference>
<evidence type="ECO:0000256" key="5">
    <source>
        <dbReference type="SAM" id="Phobius"/>
    </source>
</evidence>
<dbReference type="InterPro" id="IPR006260">
    <property type="entry name" value="TonB/TolA_C"/>
</dbReference>
<dbReference type="RefSeq" id="WP_277415345.1">
    <property type="nucleotide sequence ID" value="NZ_CP119083.1"/>
</dbReference>
<protein>
    <submittedName>
        <fullName evidence="7">M56 family metallopeptidase</fullName>
    </submittedName>
</protein>
<keyword evidence="4 5" id="KW-0472">Membrane</keyword>
<evidence type="ECO:0000256" key="1">
    <source>
        <dbReference type="ARBA" id="ARBA00004167"/>
    </source>
</evidence>
<feature type="transmembrane region" description="Helical" evidence="5">
    <location>
        <begin position="291"/>
        <end position="312"/>
    </location>
</feature>
<keyword evidence="3 5" id="KW-1133">Transmembrane helix</keyword>
<dbReference type="CDD" id="cd07341">
    <property type="entry name" value="M56_BlaR1_MecR1_like"/>
    <property type="match status" value="1"/>
</dbReference>
<dbReference type="InterPro" id="IPR052173">
    <property type="entry name" value="Beta-lactam_resp_regulator"/>
</dbReference>
<dbReference type="Gene3D" id="3.30.1150.10">
    <property type="match status" value="1"/>
</dbReference>
<dbReference type="EMBL" id="CP119083">
    <property type="protein sequence ID" value="WEF32627.1"/>
    <property type="molecule type" value="Genomic_DNA"/>
</dbReference>
<evidence type="ECO:0000313" key="7">
    <source>
        <dbReference type="EMBL" id="WEF32627.1"/>
    </source>
</evidence>
<feature type="transmembrane region" description="Helical" evidence="5">
    <location>
        <begin position="40"/>
        <end position="58"/>
    </location>
</feature>
<evidence type="ECO:0000256" key="2">
    <source>
        <dbReference type="ARBA" id="ARBA00022692"/>
    </source>
</evidence>
<sequence length="414" mass="44404">MNALVDALGWTLVHFVWQGALIGLATAAVLALLRDATPQARYLAACTGLVLCAAWPLAQFGLRLGGGMAELDAHPAREAAGATVRALVLQPYMAWIVAAWSVGSVALALRTALGLAWIGRAARVGARDPAWQARLTRLAQAMGVRRAVRLRIVDGMAGPVTALWWRPVVLVPASLVSGLPPELLHALLAHEIAHVRRHDYLVNLLQNAIETVLFYHPAVWWLSRRIRRERELIADALAAAHAGGPRRLALALSELEKRQFTHPEPALAANGGDTMDRITRLLRPVPRRNRAASLAAALPALLLAGACVAGLAHANADAPVDKPEKQANIDFASCAKPAWPAQALAAKQSGTVTLRFLIERDGSVADSQVRKSSGHPALDEAAREGIAKCRFQPASSAGKPVKAWNMMQYVWAPE</sequence>
<feature type="transmembrane region" description="Helical" evidence="5">
    <location>
        <begin position="12"/>
        <end position="33"/>
    </location>
</feature>
<comment type="subcellular location">
    <subcellularLocation>
        <location evidence="1">Membrane</location>
        <topology evidence="1">Single-pass membrane protein</topology>
    </subcellularLocation>
</comment>
<dbReference type="InterPro" id="IPR008756">
    <property type="entry name" value="Peptidase_M56"/>
</dbReference>
<keyword evidence="2 5" id="KW-0812">Transmembrane</keyword>
<dbReference type="PROSITE" id="PS52015">
    <property type="entry name" value="TONB_CTD"/>
    <property type="match status" value="1"/>
</dbReference>
<proteinExistence type="predicted"/>
<evidence type="ECO:0000256" key="4">
    <source>
        <dbReference type="ARBA" id="ARBA00023136"/>
    </source>
</evidence>
<feature type="domain" description="TonB C-terminal" evidence="6">
    <location>
        <begin position="324"/>
        <end position="414"/>
    </location>
</feature>
<keyword evidence="8" id="KW-1185">Reference proteome</keyword>
<dbReference type="Pfam" id="PF05569">
    <property type="entry name" value="Peptidase_M56"/>
    <property type="match status" value="1"/>
</dbReference>
<dbReference type="SUPFAM" id="SSF74653">
    <property type="entry name" value="TolA/TonB C-terminal domain"/>
    <property type="match status" value="1"/>
</dbReference>
<gene>
    <name evidence="7" type="ORF">PX653_24980</name>
</gene>
<organism evidence="7 8">
    <name type="scientific">Pseudoduganella chitinolytica</name>
    <dbReference type="NCBI Taxonomy" id="34070"/>
    <lineage>
        <taxon>Bacteria</taxon>
        <taxon>Pseudomonadati</taxon>
        <taxon>Pseudomonadota</taxon>
        <taxon>Betaproteobacteria</taxon>
        <taxon>Burkholderiales</taxon>
        <taxon>Oxalobacteraceae</taxon>
        <taxon>Telluria group</taxon>
        <taxon>Pseudoduganella</taxon>
    </lineage>
</organism>
<evidence type="ECO:0000313" key="8">
    <source>
        <dbReference type="Proteomes" id="UP001216510"/>
    </source>
</evidence>
<dbReference type="Pfam" id="PF03544">
    <property type="entry name" value="TonB_C"/>
    <property type="match status" value="1"/>
</dbReference>
<evidence type="ECO:0000256" key="3">
    <source>
        <dbReference type="ARBA" id="ARBA00022989"/>
    </source>
</evidence>
<feature type="transmembrane region" description="Helical" evidence="5">
    <location>
        <begin position="92"/>
        <end position="118"/>
    </location>
</feature>
<name>A0ABY8B9L8_9BURK</name>
<dbReference type="PANTHER" id="PTHR34978">
    <property type="entry name" value="POSSIBLE SENSOR-TRANSDUCER PROTEIN BLAR"/>
    <property type="match status" value="1"/>
</dbReference>
<accession>A0ABY8B9L8</accession>
<dbReference type="InterPro" id="IPR037682">
    <property type="entry name" value="TonB_C"/>
</dbReference>
<reference evidence="7 8" key="1">
    <citation type="submission" date="2023-02" db="EMBL/GenBank/DDBJ databases">
        <title>Gemone sequence of Telluria chitinolytica ACM 3522T.</title>
        <authorList>
            <person name="Frediansyah A."/>
            <person name="Miess H."/>
            <person name="Gross H."/>
        </authorList>
    </citation>
    <scope>NUCLEOTIDE SEQUENCE [LARGE SCALE GENOMIC DNA]</scope>
    <source>
        <strain evidence="7 8">ACM 3522</strain>
    </source>
</reference>